<proteinExistence type="predicted"/>
<reference evidence="1" key="1">
    <citation type="submission" date="2020-05" db="EMBL/GenBank/DDBJ databases">
        <title>Large-scale comparative analyses of tick genomes elucidate their genetic diversity and vector capacities.</title>
        <authorList>
            <person name="Jia N."/>
            <person name="Wang J."/>
            <person name="Shi W."/>
            <person name="Du L."/>
            <person name="Sun Y."/>
            <person name="Zhan W."/>
            <person name="Jiang J."/>
            <person name="Wang Q."/>
            <person name="Zhang B."/>
            <person name="Ji P."/>
            <person name="Sakyi L.B."/>
            <person name="Cui X."/>
            <person name="Yuan T."/>
            <person name="Jiang B."/>
            <person name="Yang W."/>
            <person name="Lam T.T.-Y."/>
            <person name="Chang Q."/>
            <person name="Ding S."/>
            <person name="Wang X."/>
            <person name="Zhu J."/>
            <person name="Ruan X."/>
            <person name="Zhao L."/>
            <person name="Wei J."/>
            <person name="Que T."/>
            <person name="Du C."/>
            <person name="Cheng J."/>
            <person name="Dai P."/>
            <person name="Han X."/>
            <person name="Huang E."/>
            <person name="Gao Y."/>
            <person name="Liu J."/>
            <person name="Shao H."/>
            <person name="Ye R."/>
            <person name="Li L."/>
            <person name="Wei W."/>
            <person name="Wang X."/>
            <person name="Wang C."/>
            <person name="Yang T."/>
            <person name="Huo Q."/>
            <person name="Li W."/>
            <person name="Guo W."/>
            <person name="Chen H."/>
            <person name="Zhou L."/>
            <person name="Ni X."/>
            <person name="Tian J."/>
            <person name="Zhou Y."/>
            <person name="Sheng Y."/>
            <person name="Liu T."/>
            <person name="Pan Y."/>
            <person name="Xia L."/>
            <person name="Li J."/>
            <person name="Zhao F."/>
            <person name="Cao W."/>
        </authorList>
    </citation>
    <scope>NUCLEOTIDE SEQUENCE</scope>
    <source>
        <strain evidence="1">Dsil-2018</strain>
    </source>
</reference>
<keyword evidence="2" id="KW-1185">Reference proteome</keyword>
<sequence length="593" mass="64563">MDLGGPDSEESSSPANEGTAQPAYATTGAHGKAQLAADAGKPAQSSNSGEPSPQPANSPPPGTREVVVAQSSGTAPPPQTGEVAVVPSTESSSETAPPARQPPELEEEHTPRADRFCIMIWITGAALTFPLVVAAWLLLVPILVHTNWTMAPAPPAPTVALTTPSTVDPWQNVPPECLVPVALPPLTPPLTVGAPVAVGNSSNVTGRPIFCLFNNSRVDTSSFYHTPRWHYVFEELPFTLCPNVVYWSVGIENGELTSRLPMFDEWYGLYRLRNITNSLNYPAVKILLALGGYRQDAPHFSRLGRDDDVMELLMRNVKGAVMRYGLNGVTVHWVEPGADCRGPDDQRLLKRLLRRLRTLFDVSLPGGLVTVILDPGFANERLAHEAADVVDHFFLSTQHIVPSNQMKLDQFCEGVTQGMHEALRRLASAVVPPKLRRSQLCLTDSVLPFLVKGALNAQMMLAYSPDAIDTRVPVYWGCNRPGVCRIDPAGYSCFMHVVQNVTTDAFDDWVFLTSQVSVLRERLSWAAIGLSQIAAEPDDPPHACVLLLDFYGDNFVDQCSGSFSRYAFANHFYYGTLGYPLFGGAVLDAFARC</sequence>
<dbReference type="Proteomes" id="UP000821865">
    <property type="component" value="Chromosome 9"/>
</dbReference>
<accession>A0ACB8C3A6</accession>
<name>A0ACB8C3A6_DERSI</name>
<gene>
    <name evidence="1" type="ORF">HPB49_011567</name>
</gene>
<protein>
    <submittedName>
        <fullName evidence="1">Uncharacterized protein</fullName>
    </submittedName>
</protein>
<organism evidence="1 2">
    <name type="scientific">Dermacentor silvarum</name>
    <name type="common">Tick</name>
    <dbReference type="NCBI Taxonomy" id="543639"/>
    <lineage>
        <taxon>Eukaryota</taxon>
        <taxon>Metazoa</taxon>
        <taxon>Ecdysozoa</taxon>
        <taxon>Arthropoda</taxon>
        <taxon>Chelicerata</taxon>
        <taxon>Arachnida</taxon>
        <taxon>Acari</taxon>
        <taxon>Parasitiformes</taxon>
        <taxon>Ixodida</taxon>
        <taxon>Ixodoidea</taxon>
        <taxon>Ixodidae</taxon>
        <taxon>Rhipicephalinae</taxon>
        <taxon>Dermacentor</taxon>
    </lineage>
</organism>
<dbReference type="EMBL" id="CM023478">
    <property type="protein sequence ID" value="KAH7933329.1"/>
    <property type="molecule type" value="Genomic_DNA"/>
</dbReference>
<evidence type="ECO:0000313" key="1">
    <source>
        <dbReference type="EMBL" id="KAH7933329.1"/>
    </source>
</evidence>
<comment type="caution">
    <text evidence="1">The sequence shown here is derived from an EMBL/GenBank/DDBJ whole genome shotgun (WGS) entry which is preliminary data.</text>
</comment>
<evidence type="ECO:0000313" key="2">
    <source>
        <dbReference type="Proteomes" id="UP000821865"/>
    </source>
</evidence>